<keyword evidence="2" id="KW-1133">Transmembrane helix</keyword>
<feature type="transmembrane region" description="Helical" evidence="2">
    <location>
        <begin position="354"/>
        <end position="372"/>
    </location>
</feature>
<feature type="transmembrane region" description="Helical" evidence="2">
    <location>
        <begin position="384"/>
        <end position="405"/>
    </location>
</feature>
<feature type="transmembrane region" description="Helical" evidence="2">
    <location>
        <begin position="516"/>
        <end position="539"/>
    </location>
</feature>
<keyword evidence="2" id="KW-0472">Membrane</keyword>
<keyword evidence="2" id="KW-0812">Transmembrane</keyword>
<dbReference type="RefSeq" id="XP_067805240.1">
    <property type="nucleotide sequence ID" value="XM_067946449.1"/>
</dbReference>
<dbReference type="KEGG" id="bdw:94335709"/>
<name>A0AAD9UQS1_9APIC</name>
<feature type="transmembrane region" description="Helical" evidence="2">
    <location>
        <begin position="191"/>
        <end position="210"/>
    </location>
</feature>
<feature type="transmembrane region" description="Helical" evidence="2">
    <location>
        <begin position="246"/>
        <end position="269"/>
    </location>
</feature>
<proteinExistence type="predicted"/>
<accession>A0AAD9UQS1</accession>
<feature type="compositionally biased region" description="Basic and acidic residues" evidence="1">
    <location>
        <begin position="71"/>
        <end position="94"/>
    </location>
</feature>
<feature type="transmembrane region" description="Helical" evidence="2">
    <location>
        <begin position="151"/>
        <end position="170"/>
    </location>
</feature>
<protein>
    <submittedName>
        <fullName evidence="3">EF-hand domain pair</fullName>
    </submittedName>
</protein>
<dbReference type="EMBL" id="JALLKP010000001">
    <property type="protein sequence ID" value="KAK2198398.1"/>
    <property type="molecule type" value="Genomic_DNA"/>
</dbReference>
<dbReference type="GeneID" id="94335709"/>
<evidence type="ECO:0000256" key="2">
    <source>
        <dbReference type="SAM" id="Phobius"/>
    </source>
</evidence>
<evidence type="ECO:0000256" key="1">
    <source>
        <dbReference type="SAM" id="MobiDB-lite"/>
    </source>
</evidence>
<organism evidence="3 4">
    <name type="scientific">Babesia duncani</name>
    <dbReference type="NCBI Taxonomy" id="323732"/>
    <lineage>
        <taxon>Eukaryota</taxon>
        <taxon>Sar</taxon>
        <taxon>Alveolata</taxon>
        <taxon>Apicomplexa</taxon>
        <taxon>Aconoidasida</taxon>
        <taxon>Piroplasmida</taxon>
        <taxon>Babesiidae</taxon>
        <taxon>Babesia</taxon>
    </lineage>
</organism>
<dbReference type="SUPFAM" id="SSF47473">
    <property type="entry name" value="EF-hand"/>
    <property type="match status" value="1"/>
</dbReference>
<sequence>MTKVACSKKRGIVWNKLLRLFGWLCLICICTIPRTYAYNKHVTKHAGNIDTSQIHDLKRVNEVVTKETDHKAIESKGDHVKGKNVKAQHDDSKSNPKPIPVINKTQKDTIKSNGLSLKENKEDERLTRDFLDIRTKILAKATSLGKKHQDAIVAVVIITCTFAIVILFIHGAIENKIEDSGDQFLKNAYNMCFKQIALICLINLVLWLFMQTRMATLIDSYISSQYSSIYYAANNIKSVTESVFEALLSICIILLLWYIIYVIYFQFVVRRIASWMAKVDNSDILTTSKEIEFLERSWMSYIFYRGVISKAQYLSSRFEFIENLSAIKNKNVELCGYYFMEYMRANILKLAVKMFRPPTEMFLLIMLLVTLFRKAFDFNGVLEVIVVCALFVFCTLSMIFFYLHISHIESQLYPRFLSQYLMYKHNMSSDNLVENQDNFILPAYKCSSSAEPCSHVDSFYNGLEATNNHENLFIFKSRGPVVAFKFFEVTTFSFLMLLSFWAYLVQQHRETWLKSYIWGNYMIACCFLCNAVLLPKLLYSIIIVTKTGMLIDVDMVEIVYESRKSENTKHAIELIDALNLDGAYAYIINRGDEEWRDLLVQLKTCPSGVQKHLDVIWCQLDAKKEGYISASKAMQFLSSQGIVTNPHKRAKKFLEAFMRTQWGKLNQQEFFLLGLVVKNLIIHPLKEEKMKLLFEQVYCIPWGSPYGITLESLQSIERHVSLYCMTTRAHTAWY</sequence>
<dbReference type="Proteomes" id="UP001214638">
    <property type="component" value="Unassembled WGS sequence"/>
</dbReference>
<feature type="transmembrane region" description="Helical" evidence="2">
    <location>
        <begin position="482"/>
        <end position="504"/>
    </location>
</feature>
<dbReference type="AlphaFoldDB" id="A0AAD9UQS1"/>
<keyword evidence="4" id="KW-1185">Reference proteome</keyword>
<feature type="region of interest" description="Disordered" evidence="1">
    <location>
        <begin position="71"/>
        <end position="100"/>
    </location>
</feature>
<evidence type="ECO:0000313" key="4">
    <source>
        <dbReference type="Proteomes" id="UP001214638"/>
    </source>
</evidence>
<dbReference type="InterPro" id="IPR011992">
    <property type="entry name" value="EF-hand-dom_pair"/>
</dbReference>
<comment type="caution">
    <text evidence="3">The sequence shown here is derived from an EMBL/GenBank/DDBJ whole genome shotgun (WGS) entry which is preliminary data.</text>
</comment>
<gene>
    <name evidence="3" type="ORF">BdWA1_001411</name>
</gene>
<reference evidence="3" key="1">
    <citation type="journal article" date="2023" name="Nat. Microbiol.">
        <title>Babesia duncani multi-omics identifies virulence factors and drug targets.</title>
        <authorList>
            <person name="Singh P."/>
            <person name="Lonardi S."/>
            <person name="Liang Q."/>
            <person name="Vydyam P."/>
            <person name="Khabirova E."/>
            <person name="Fang T."/>
            <person name="Gihaz S."/>
            <person name="Thekkiniath J."/>
            <person name="Munshi M."/>
            <person name="Abel S."/>
            <person name="Ciampossin L."/>
            <person name="Batugedara G."/>
            <person name="Gupta M."/>
            <person name="Lu X.M."/>
            <person name="Lenz T."/>
            <person name="Chakravarty S."/>
            <person name="Cornillot E."/>
            <person name="Hu Y."/>
            <person name="Ma W."/>
            <person name="Gonzalez L.M."/>
            <person name="Sanchez S."/>
            <person name="Estrada K."/>
            <person name="Sanchez-Flores A."/>
            <person name="Montero E."/>
            <person name="Harb O.S."/>
            <person name="Le Roch K.G."/>
            <person name="Mamoun C.B."/>
        </authorList>
    </citation>
    <scope>NUCLEOTIDE SEQUENCE</scope>
    <source>
        <strain evidence="3">WA1</strain>
    </source>
</reference>
<evidence type="ECO:0000313" key="3">
    <source>
        <dbReference type="EMBL" id="KAK2198398.1"/>
    </source>
</evidence>